<dbReference type="EMBL" id="CP047897">
    <property type="protein sequence ID" value="QHL89276.1"/>
    <property type="molecule type" value="Genomic_DNA"/>
</dbReference>
<feature type="transmembrane region" description="Helical" evidence="1">
    <location>
        <begin position="213"/>
        <end position="234"/>
    </location>
</feature>
<keyword evidence="3" id="KW-0482">Metalloprotease</keyword>
<keyword evidence="3" id="KW-0645">Protease</keyword>
<feature type="domain" description="CAAX prenyl protease 2/Lysostaphin resistance protein A-like" evidence="2">
    <location>
        <begin position="138"/>
        <end position="224"/>
    </location>
</feature>
<dbReference type="RefSeq" id="WP_160694474.1">
    <property type="nucleotide sequence ID" value="NZ_CP047897.1"/>
</dbReference>
<evidence type="ECO:0000259" key="2">
    <source>
        <dbReference type="Pfam" id="PF02517"/>
    </source>
</evidence>
<feature type="transmembrane region" description="Helical" evidence="1">
    <location>
        <begin position="7"/>
        <end position="27"/>
    </location>
</feature>
<feature type="transmembrane region" description="Helical" evidence="1">
    <location>
        <begin position="33"/>
        <end position="56"/>
    </location>
</feature>
<accession>A0A6P1P4L8</accession>
<reference evidence="3 4" key="1">
    <citation type="submission" date="2020-01" db="EMBL/GenBank/DDBJ databases">
        <authorList>
            <person name="Kim M."/>
        </authorList>
    </citation>
    <scope>NUCLEOTIDE SEQUENCE [LARGE SCALE GENOMIC DNA]</scope>
    <source>
        <strain evidence="3 4">BT10</strain>
    </source>
</reference>
<dbReference type="GO" id="GO:0006508">
    <property type="term" value="P:proteolysis"/>
    <property type="evidence" value="ECO:0007669"/>
    <property type="project" value="UniProtKB-KW"/>
</dbReference>
<organism evidence="3 4">
    <name type="scientific">Nibribacter ruber</name>
    <dbReference type="NCBI Taxonomy" id="2698458"/>
    <lineage>
        <taxon>Bacteria</taxon>
        <taxon>Pseudomonadati</taxon>
        <taxon>Bacteroidota</taxon>
        <taxon>Cytophagia</taxon>
        <taxon>Cytophagales</taxon>
        <taxon>Hymenobacteraceae</taxon>
        <taxon>Nibribacter</taxon>
    </lineage>
</organism>
<dbReference type="Pfam" id="PF02517">
    <property type="entry name" value="Rce1-like"/>
    <property type="match status" value="1"/>
</dbReference>
<keyword evidence="3" id="KW-0378">Hydrolase</keyword>
<keyword evidence="1" id="KW-0812">Transmembrane</keyword>
<evidence type="ECO:0000313" key="4">
    <source>
        <dbReference type="Proteomes" id="UP000464214"/>
    </source>
</evidence>
<feature type="transmembrane region" description="Helical" evidence="1">
    <location>
        <begin position="161"/>
        <end position="183"/>
    </location>
</feature>
<dbReference type="InterPro" id="IPR003675">
    <property type="entry name" value="Rce1/LyrA-like_dom"/>
</dbReference>
<name>A0A6P1P4L8_9BACT</name>
<dbReference type="KEGG" id="nib:GU926_18290"/>
<gene>
    <name evidence="3" type="ORF">GU926_18290</name>
</gene>
<dbReference type="Proteomes" id="UP000464214">
    <property type="component" value="Chromosome"/>
</dbReference>
<keyword evidence="1" id="KW-1133">Transmembrane helix</keyword>
<dbReference type="GO" id="GO:0004175">
    <property type="term" value="F:endopeptidase activity"/>
    <property type="evidence" value="ECO:0007669"/>
    <property type="project" value="UniProtKB-ARBA"/>
</dbReference>
<keyword evidence="4" id="KW-1185">Reference proteome</keyword>
<sequence>MNIGKAVLFHLLPGLITIVIVVLLAPLLQQHGWHTGLSFLAALVFITIPLHVYLLLREGRRIHGFYTLRGVNLYHQPMPAWQYFLFFMALVAWAFGLLFLLAPVKEFLLEQVFYWLPAYLKGSDQVASLSYRAMLLFLVLQILVDGLLIPVVEEYYFKGYLLARMTSLGIVAPLLSAALFAFAHFWQPYNYPLIFLIQLPLTYLVWYKKNLYLGVYLHVFGNLFGALLSLIGFLSAS</sequence>
<feature type="transmembrane region" description="Helical" evidence="1">
    <location>
        <begin position="83"/>
        <end position="104"/>
    </location>
</feature>
<dbReference type="GO" id="GO:0080120">
    <property type="term" value="P:CAAX-box protein maturation"/>
    <property type="evidence" value="ECO:0007669"/>
    <property type="project" value="UniProtKB-ARBA"/>
</dbReference>
<dbReference type="AlphaFoldDB" id="A0A6P1P4L8"/>
<evidence type="ECO:0000256" key="1">
    <source>
        <dbReference type="SAM" id="Phobius"/>
    </source>
</evidence>
<dbReference type="GO" id="GO:0008237">
    <property type="term" value="F:metallopeptidase activity"/>
    <property type="evidence" value="ECO:0007669"/>
    <property type="project" value="UniProtKB-KW"/>
</dbReference>
<keyword evidence="1" id="KW-0472">Membrane</keyword>
<evidence type="ECO:0000313" key="3">
    <source>
        <dbReference type="EMBL" id="QHL89276.1"/>
    </source>
</evidence>
<protein>
    <submittedName>
        <fullName evidence="3">CPBP family intramembrane metalloprotease</fullName>
    </submittedName>
</protein>
<feature type="transmembrane region" description="Helical" evidence="1">
    <location>
        <begin position="189"/>
        <end position="206"/>
    </location>
</feature>
<proteinExistence type="predicted"/>
<feature type="transmembrane region" description="Helical" evidence="1">
    <location>
        <begin position="129"/>
        <end position="149"/>
    </location>
</feature>